<evidence type="ECO:0000313" key="2">
    <source>
        <dbReference type="EMBL" id="KAK9117043.1"/>
    </source>
</evidence>
<protein>
    <submittedName>
        <fullName evidence="2">Uncharacterized protein</fullName>
    </submittedName>
</protein>
<proteinExistence type="predicted"/>
<feature type="compositionally biased region" description="Low complexity" evidence="1">
    <location>
        <begin position="26"/>
        <end position="43"/>
    </location>
</feature>
<reference evidence="2 3" key="1">
    <citation type="submission" date="2024-01" db="EMBL/GenBank/DDBJ databases">
        <title>Genome assemblies of Stephania.</title>
        <authorList>
            <person name="Yang L."/>
        </authorList>
    </citation>
    <scope>NUCLEOTIDE SEQUENCE [LARGE SCALE GENOMIC DNA]</scope>
    <source>
        <strain evidence="2">QJT</strain>
        <tissue evidence="2">Leaf</tissue>
    </source>
</reference>
<keyword evidence="3" id="KW-1185">Reference proteome</keyword>
<gene>
    <name evidence="2" type="ORF">Sjap_015990</name>
</gene>
<comment type="caution">
    <text evidence="2">The sequence shown here is derived from an EMBL/GenBank/DDBJ whole genome shotgun (WGS) entry which is preliminary data.</text>
</comment>
<dbReference type="EMBL" id="JBBNAE010000006">
    <property type="protein sequence ID" value="KAK9117043.1"/>
    <property type="molecule type" value="Genomic_DNA"/>
</dbReference>
<dbReference type="Proteomes" id="UP001417504">
    <property type="component" value="Unassembled WGS sequence"/>
</dbReference>
<dbReference type="AlphaFoldDB" id="A0AAP0IKA2"/>
<accession>A0AAP0IKA2</accession>
<evidence type="ECO:0000313" key="3">
    <source>
        <dbReference type="Proteomes" id="UP001417504"/>
    </source>
</evidence>
<name>A0AAP0IKA2_9MAGN</name>
<feature type="region of interest" description="Disordered" evidence="1">
    <location>
        <begin position="21"/>
        <end position="43"/>
    </location>
</feature>
<sequence length="87" mass="9630">MKSADLQASVIKDLLFVHGGGPPVNSPAQQTLTSPPPSSTASSLFSVSRRSSRVWKYIFKKLISFEIRVTGRFPKSRAKKTEHLKSE</sequence>
<organism evidence="2 3">
    <name type="scientific">Stephania japonica</name>
    <dbReference type="NCBI Taxonomy" id="461633"/>
    <lineage>
        <taxon>Eukaryota</taxon>
        <taxon>Viridiplantae</taxon>
        <taxon>Streptophyta</taxon>
        <taxon>Embryophyta</taxon>
        <taxon>Tracheophyta</taxon>
        <taxon>Spermatophyta</taxon>
        <taxon>Magnoliopsida</taxon>
        <taxon>Ranunculales</taxon>
        <taxon>Menispermaceae</taxon>
        <taxon>Menispermoideae</taxon>
        <taxon>Cissampelideae</taxon>
        <taxon>Stephania</taxon>
    </lineage>
</organism>
<evidence type="ECO:0000256" key="1">
    <source>
        <dbReference type="SAM" id="MobiDB-lite"/>
    </source>
</evidence>